<reference evidence="2 3" key="1">
    <citation type="submission" date="2016-09" db="EMBL/GenBank/DDBJ databases">
        <authorList>
            <person name="Capua I."/>
            <person name="De Benedictis P."/>
            <person name="Joannis T."/>
            <person name="Lombin L.H."/>
            <person name="Cattoli G."/>
        </authorList>
    </citation>
    <scope>NUCLEOTIDE SEQUENCE [LARGE SCALE GENOMIC DNA]</scope>
    <source>
        <strain evidence="2 3">ISLP-3</strain>
    </source>
</reference>
<evidence type="ECO:0000313" key="2">
    <source>
        <dbReference type="EMBL" id="SDC89192.1"/>
    </source>
</evidence>
<dbReference type="InterPro" id="IPR052022">
    <property type="entry name" value="26kDa_periplasmic_antigen"/>
</dbReference>
<proteinExistence type="predicted"/>
<sequence>MGHQGKHERRDKRSRAREGITVTGSGTVEAVPDVVQIELGAQATAPDVQQAIDAATVGLDAARTSLLASGVAPGDLGSAQSSTWTERPDNAEPRTTARLTLRVVVRDVAEAGEAVRQALAAAGAVAQLESMHLRVGDPSASLTKALDRAFGDARAKATQLAGLAGRSLGRVVDVAEGSGGGGGGPRMMAMRADAVGASLGVDAGTQEISATVTVRWAFDGEAP</sequence>
<dbReference type="STRING" id="1814289.SAMN05216410_2483"/>
<keyword evidence="3" id="KW-1185">Reference proteome</keyword>
<dbReference type="Gene3D" id="3.30.70.2970">
    <property type="entry name" value="Protein of unknown function (DUF541), domain 2"/>
    <property type="match status" value="1"/>
</dbReference>
<organism evidence="2 3">
    <name type="scientific">Sanguibacter gelidistatuariae</name>
    <dbReference type="NCBI Taxonomy" id="1814289"/>
    <lineage>
        <taxon>Bacteria</taxon>
        <taxon>Bacillati</taxon>
        <taxon>Actinomycetota</taxon>
        <taxon>Actinomycetes</taxon>
        <taxon>Micrococcales</taxon>
        <taxon>Sanguibacteraceae</taxon>
        <taxon>Sanguibacter</taxon>
    </lineage>
</organism>
<name>A0A1G6Q9K3_9MICO</name>
<dbReference type="OrthoDB" id="9808766at2"/>
<evidence type="ECO:0008006" key="4">
    <source>
        <dbReference type="Google" id="ProtNLM"/>
    </source>
</evidence>
<dbReference type="EMBL" id="FMYH01000004">
    <property type="protein sequence ID" value="SDC89192.1"/>
    <property type="molecule type" value="Genomic_DNA"/>
</dbReference>
<dbReference type="Proteomes" id="UP000199039">
    <property type="component" value="Unassembled WGS sequence"/>
</dbReference>
<feature type="region of interest" description="Disordered" evidence="1">
    <location>
        <begin position="1"/>
        <end position="22"/>
    </location>
</feature>
<dbReference type="Gene3D" id="3.30.110.170">
    <property type="entry name" value="Protein of unknown function (DUF541), domain 1"/>
    <property type="match status" value="1"/>
</dbReference>
<dbReference type="AlphaFoldDB" id="A0A1G6Q9K3"/>
<evidence type="ECO:0000256" key="1">
    <source>
        <dbReference type="SAM" id="MobiDB-lite"/>
    </source>
</evidence>
<feature type="region of interest" description="Disordered" evidence="1">
    <location>
        <begin position="70"/>
        <end position="92"/>
    </location>
</feature>
<accession>A0A1G6Q9K3</accession>
<gene>
    <name evidence="2" type="ORF">SAMN05216410_2483</name>
</gene>
<dbReference type="Pfam" id="PF04402">
    <property type="entry name" value="SIMPL"/>
    <property type="match status" value="1"/>
</dbReference>
<evidence type="ECO:0000313" key="3">
    <source>
        <dbReference type="Proteomes" id="UP000199039"/>
    </source>
</evidence>
<dbReference type="PANTHER" id="PTHR34387:SF1">
    <property type="entry name" value="PERIPLASMIC IMMUNOGENIC PROTEIN"/>
    <property type="match status" value="1"/>
</dbReference>
<dbReference type="PANTHER" id="PTHR34387">
    <property type="entry name" value="SLR1258 PROTEIN"/>
    <property type="match status" value="1"/>
</dbReference>
<feature type="compositionally biased region" description="Basic residues" evidence="1">
    <location>
        <begin position="1"/>
        <end position="15"/>
    </location>
</feature>
<dbReference type="GO" id="GO:0006974">
    <property type="term" value="P:DNA damage response"/>
    <property type="evidence" value="ECO:0007669"/>
    <property type="project" value="TreeGrafter"/>
</dbReference>
<protein>
    <recommendedName>
        <fullName evidence="4">DUF541 domain-containing protein</fullName>
    </recommendedName>
</protein>
<dbReference type="RefSeq" id="WP_093183616.1">
    <property type="nucleotide sequence ID" value="NZ_FMYH01000004.1"/>
</dbReference>
<dbReference type="InterPro" id="IPR007497">
    <property type="entry name" value="SIMPL/DUF541"/>
</dbReference>